<dbReference type="PROSITE" id="PS00195">
    <property type="entry name" value="GLUTAREDOXIN_1"/>
    <property type="match status" value="1"/>
</dbReference>
<dbReference type="PROSITE" id="PS51354">
    <property type="entry name" value="GLUTAREDOXIN_2"/>
    <property type="match status" value="1"/>
</dbReference>
<proteinExistence type="inferred from homology"/>
<dbReference type="NCBIfam" id="TIGR02180">
    <property type="entry name" value="GRX_euk"/>
    <property type="match status" value="1"/>
</dbReference>
<dbReference type="CDD" id="cd03419">
    <property type="entry name" value="GRX_GRXh_1_2_like"/>
    <property type="match status" value="1"/>
</dbReference>
<dbReference type="PANTHER" id="PTHR42737">
    <property type="entry name" value="GLUTATHIONE REDUCTASE"/>
    <property type="match status" value="1"/>
</dbReference>
<keyword evidence="8" id="KW-0521">NADP</keyword>
<evidence type="ECO:0000313" key="18">
    <source>
        <dbReference type="EMBL" id="CAL8133441.1"/>
    </source>
</evidence>
<keyword evidence="11 14" id="KW-0560">Oxidoreductase</keyword>
<sequence length="687" mass="73340">MNNLLKYNQAQLRRLASTSLSWFRTGAVVPSRRFGVVGRIEPFVKRSKLSSGIVWSRLGSAGKDLGLLRHVLSSMPPSGGGGNGGAALTAKINSLISENTVIVFSKTTCPYCTKVKNLLTDLDVQFKAVELDTLAGDEGAKWQEALHAKSGQRTVPNVFIRGQHIGGCSDVIKAFDENKLVSLINGEPATGGTGAGAGDAYDYDLVVIGGGSGGLAASKAAAKLGKKVAVCDYVQPTPSGTTWGLGGTCVNVGCIPKKLMHQAAIIGQCMGDAPSFGWKIHDLPPHDWPVLVENVQNYIKSLNFGYRLALRDGSVTYLNEYARFVDKNTIETTNKKGQKKSISSNKFIIAVGGRPRYPNIPGASEYAITSDDLFSLPYHPGKVLCIGASYIALECAGFLAGIGIDTSVMVRSILLRGFDQQIAGMIDEHMESHGVKFHRGWVPTEIKKVGDGSPPQLVVVAKESNGDKTMEVAVNTVLFAVGRDPCTNTLNLENVGVKVNAKSGGKILTTSSDQTTTPNIYAIGDVALERPELTPVAIQAGILLIKRLYEGETTLTDYTKIPTTVFTPMEYGCIGLSEEDSKLWYGDNVEVFHNNFQPLEAALSKRDENKAYCKLVCNKADNNRVVGFHYLGPNAGEVTQGFAVALKLGATKADFDSTIGIHPTTAETLTTMTTTKSSGASATKSGC</sequence>
<dbReference type="Proteomes" id="UP001642540">
    <property type="component" value="Unassembled WGS sequence"/>
</dbReference>
<dbReference type="Gene3D" id="3.30.390.30">
    <property type="match status" value="1"/>
</dbReference>
<evidence type="ECO:0000256" key="5">
    <source>
        <dbReference type="ARBA" id="ARBA00022448"/>
    </source>
</evidence>
<organism evidence="18 19">
    <name type="scientific">Orchesella dallaii</name>
    <dbReference type="NCBI Taxonomy" id="48710"/>
    <lineage>
        <taxon>Eukaryota</taxon>
        <taxon>Metazoa</taxon>
        <taxon>Ecdysozoa</taxon>
        <taxon>Arthropoda</taxon>
        <taxon>Hexapoda</taxon>
        <taxon>Collembola</taxon>
        <taxon>Entomobryomorpha</taxon>
        <taxon>Entomobryoidea</taxon>
        <taxon>Orchesellidae</taxon>
        <taxon>Orchesellinae</taxon>
        <taxon>Orchesella</taxon>
    </lineage>
</organism>
<protein>
    <recommendedName>
        <fullName evidence="4">thioredoxin-disulfide reductase (NADPH)</fullName>
        <ecNumber evidence="4">1.8.1.9</ecNumber>
    </recommendedName>
</protein>
<dbReference type="PANTHER" id="PTHR42737:SF8">
    <property type="entry name" value="THIOREDOXIN-DISULFIDE REDUCTASE"/>
    <property type="match status" value="1"/>
</dbReference>
<dbReference type="InterPro" id="IPR004099">
    <property type="entry name" value="Pyr_nucl-diS_OxRdtase_dimer"/>
</dbReference>
<dbReference type="PRINTS" id="PR00411">
    <property type="entry name" value="PNDRDTASEI"/>
</dbReference>
<dbReference type="InterPro" id="IPR012999">
    <property type="entry name" value="Pyr_OxRdtase_I_AS"/>
</dbReference>
<name>A0ABP1RQT9_9HEXA</name>
<comment type="function">
    <text evidence="2">Has a glutathione-disulfide oxidoreductase activity in the presence of NADPH and glutathione reductase. Reduces low molecular weight disulfides and proteins.</text>
</comment>
<evidence type="ECO:0000256" key="6">
    <source>
        <dbReference type="ARBA" id="ARBA00022630"/>
    </source>
</evidence>
<keyword evidence="9" id="KW-0712">Selenocysteine</keyword>
<dbReference type="InterPro" id="IPR036249">
    <property type="entry name" value="Thioredoxin-like_sf"/>
</dbReference>
<evidence type="ECO:0000256" key="2">
    <source>
        <dbReference type="ARBA" id="ARBA00002549"/>
    </source>
</evidence>
<dbReference type="InterPro" id="IPR046952">
    <property type="entry name" value="GSHR/TRXR-like"/>
</dbReference>
<evidence type="ECO:0000259" key="16">
    <source>
        <dbReference type="Pfam" id="PF02852"/>
    </source>
</evidence>
<dbReference type="Pfam" id="PF02852">
    <property type="entry name" value="Pyr_redox_dim"/>
    <property type="match status" value="1"/>
</dbReference>
<keyword evidence="5" id="KW-0813">Transport</keyword>
<dbReference type="InterPro" id="IPR036188">
    <property type="entry name" value="FAD/NAD-bd_sf"/>
</dbReference>
<dbReference type="Gene3D" id="3.50.50.60">
    <property type="entry name" value="FAD/NAD(P)-binding domain"/>
    <property type="match status" value="2"/>
</dbReference>
<dbReference type="PROSITE" id="PS00076">
    <property type="entry name" value="PYRIDINE_REDOX_1"/>
    <property type="match status" value="1"/>
</dbReference>
<dbReference type="InterPro" id="IPR002109">
    <property type="entry name" value="Glutaredoxin"/>
</dbReference>
<keyword evidence="6 14" id="KW-0285">Flavoprotein</keyword>
<feature type="domain" description="Glutaredoxin" evidence="15">
    <location>
        <begin position="101"/>
        <end position="165"/>
    </location>
</feature>
<evidence type="ECO:0000256" key="3">
    <source>
        <dbReference type="ARBA" id="ARBA00007532"/>
    </source>
</evidence>
<keyword evidence="13 14" id="KW-0676">Redox-active center</keyword>
<evidence type="ECO:0000256" key="7">
    <source>
        <dbReference type="ARBA" id="ARBA00022827"/>
    </source>
</evidence>
<evidence type="ECO:0000256" key="14">
    <source>
        <dbReference type="RuleBase" id="RU003691"/>
    </source>
</evidence>
<comment type="similarity">
    <text evidence="3 14">Belongs to the class-I pyridine nucleotide-disulfide oxidoreductase family.</text>
</comment>
<comment type="caution">
    <text evidence="18">The sequence shown here is derived from an EMBL/GenBank/DDBJ whole genome shotgun (WGS) entry which is preliminary data.</text>
</comment>
<dbReference type="PRINTS" id="PR00368">
    <property type="entry name" value="FADPNR"/>
</dbReference>
<evidence type="ECO:0000256" key="13">
    <source>
        <dbReference type="ARBA" id="ARBA00023284"/>
    </source>
</evidence>
<evidence type="ECO:0000259" key="15">
    <source>
        <dbReference type="Pfam" id="PF00462"/>
    </source>
</evidence>
<feature type="domain" description="FAD/NAD(P)-binding" evidence="17">
    <location>
        <begin position="203"/>
        <end position="541"/>
    </location>
</feature>
<dbReference type="SUPFAM" id="SSF51905">
    <property type="entry name" value="FAD/NAD(P)-binding domain"/>
    <property type="match status" value="1"/>
</dbReference>
<evidence type="ECO:0000256" key="12">
    <source>
        <dbReference type="ARBA" id="ARBA00023157"/>
    </source>
</evidence>
<evidence type="ECO:0000256" key="10">
    <source>
        <dbReference type="ARBA" id="ARBA00022982"/>
    </source>
</evidence>
<keyword evidence="10" id="KW-0249">Electron transport</keyword>
<evidence type="ECO:0000259" key="17">
    <source>
        <dbReference type="Pfam" id="PF07992"/>
    </source>
</evidence>
<keyword evidence="19" id="KW-1185">Reference proteome</keyword>
<dbReference type="EC" id="1.8.1.9" evidence="4"/>
<evidence type="ECO:0000313" key="19">
    <source>
        <dbReference type="Proteomes" id="UP001642540"/>
    </source>
</evidence>
<comment type="cofactor">
    <cofactor evidence="1">
        <name>FAD</name>
        <dbReference type="ChEBI" id="CHEBI:57692"/>
    </cofactor>
</comment>
<dbReference type="InterPro" id="IPR011767">
    <property type="entry name" value="GLR_AS"/>
</dbReference>
<evidence type="ECO:0000256" key="9">
    <source>
        <dbReference type="ARBA" id="ARBA00022933"/>
    </source>
</evidence>
<dbReference type="Gene3D" id="3.40.30.10">
    <property type="entry name" value="Glutaredoxin"/>
    <property type="match status" value="1"/>
</dbReference>
<evidence type="ECO:0000256" key="8">
    <source>
        <dbReference type="ARBA" id="ARBA00022857"/>
    </source>
</evidence>
<gene>
    <name evidence="18" type="ORF">ODALV1_LOCUS25069</name>
</gene>
<dbReference type="Pfam" id="PF00462">
    <property type="entry name" value="Glutaredoxin"/>
    <property type="match status" value="1"/>
</dbReference>
<reference evidence="18 19" key="1">
    <citation type="submission" date="2024-08" db="EMBL/GenBank/DDBJ databases">
        <authorList>
            <person name="Cucini C."/>
            <person name="Frati F."/>
        </authorList>
    </citation>
    <scope>NUCLEOTIDE SEQUENCE [LARGE SCALE GENOMIC DNA]</scope>
</reference>
<dbReference type="InterPro" id="IPR011899">
    <property type="entry name" value="Glutaredoxin_euk/vir"/>
</dbReference>
<dbReference type="SUPFAM" id="SSF52833">
    <property type="entry name" value="Thioredoxin-like"/>
    <property type="match status" value="1"/>
</dbReference>
<evidence type="ECO:0000256" key="4">
    <source>
        <dbReference type="ARBA" id="ARBA00012610"/>
    </source>
</evidence>
<dbReference type="NCBIfam" id="TIGR01438">
    <property type="entry name" value="TGR"/>
    <property type="match status" value="1"/>
</dbReference>
<keyword evidence="12" id="KW-1015">Disulfide bond</keyword>
<accession>A0ABP1RQT9</accession>
<feature type="domain" description="Pyridine nucleotide-disulphide oxidoreductase dimerisation" evidence="16">
    <location>
        <begin position="561"/>
        <end position="672"/>
    </location>
</feature>
<dbReference type="InterPro" id="IPR006338">
    <property type="entry name" value="Thioredoxin/glutathione_Rdtase"/>
</dbReference>
<evidence type="ECO:0000256" key="1">
    <source>
        <dbReference type="ARBA" id="ARBA00001974"/>
    </source>
</evidence>
<evidence type="ECO:0000256" key="11">
    <source>
        <dbReference type="ARBA" id="ARBA00023002"/>
    </source>
</evidence>
<dbReference type="Pfam" id="PF07992">
    <property type="entry name" value="Pyr_redox_2"/>
    <property type="match status" value="1"/>
</dbReference>
<dbReference type="InterPro" id="IPR016156">
    <property type="entry name" value="FAD/NAD-linked_Rdtase_dimer_sf"/>
</dbReference>
<dbReference type="EMBL" id="CAXLJM020000099">
    <property type="protein sequence ID" value="CAL8133441.1"/>
    <property type="molecule type" value="Genomic_DNA"/>
</dbReference>
<dbReference type="InterPro" id="IPR023753">
    <property type="entry name" value="FAD/NAD-binding_dom"/>
</dbReference>
<dbReference type="SUPFAM" id="SSF55424">
    <property type="entry name" value="FAD/NAD-linked reductases, dimerisation (C-terminal) domain"/>
    <property type="match status" value="1"/>
</dbReference>
<keyword evidence="7 14" id="KW-0274">FAD</keyword>